<reference evidence="4" key="2">
    <citation type="submission" date="2013-06" db="EMBL/GenBank/DDBJ databases">
        <title>Draft genome sequence of Clostridium hylemonae (DSM 15053).</title>
        <authorList>
            <person name="Sudarsanam P."/>
            <person name="Ley R."/>
            <person name="Guruge J."/>
            <person name="Turnbaugh P.J."/>
            <person name="Mahowald M."/>
            <person name="Liep D."/>
            <person name="Gordon J."/>
        </authorList>
    </citation>
    <scope>NUCLEOTIDE SEQUENCE</scope>
    <source>
        <strain evidence="4">DSM 15053</strain>
    </source>
</reference>
<evidence type="ECO:0008006" key="6">
    <source>
        <dbReference type="Google" id="ProtNLM"/>
    </source>
</evidence>
<feature type="chain" id="PRO_5030166663" description="LPXTG-motif cell wall anchor domain protein" evidence="3">
    <location>
        <begin position="27"/>
        <end position="915"/>
    </location>
</feature>
<accession>C0BX67</accession>
<sequence>MKRKRQICAVMAALLLSVNLVCTAFAQEDGAAGEPGTKQEETGTANDSADKTGDSTGKAEDESAGPEDTADTGGTPEPEKEETEPQKEAADGGTERAPQGQGDPVNTSPASLKETDEKSAGQPVLLEGGTLYTYGAAVTLKKDSVSGGTYVYDGTGENKLIDAPVSSLNTVYGGGKNEPVKGDVSITIDGVYVSTVYGGGFSDGTGSADVDGSVSIRITGSADAGSVYGGGYAEGKKGNASANVSGSAAISALDEPANYHHYIYGGGKAYAAGAFDACADVGSTTLSVYGCTYSVRGGGSASAAAGASGTARADVKGKVTIALSKVDIREVYGAGAASGTGAQAKAGAVEITVDGNEMMILRGGGTADKEACADVAGNISIQVQNCFNLYGYLYGGGTASGGGSARAGSVDIDVTACVTPVEEQFEDYWVCHAFYGGGEASGSGSSADIKGAVSLAVSKGEVAGNIYGSGEASSGGTARSGAVRIELSDISGYFCKELGDAGQQCYPSVYAAGESDGQDKSSSAPEKIKTVLQAVTAENVWGGHVDTKGNPSASACTSSLVLADSTVTDTLTCFDDIALNRPLAIRAYLGKKDGVPAQLINQGVKPGEVLVSCADTDSAADWFVLKNGELSYEVTDTASLWKIRKQTGPDQNVEVNMGQGAAGIKVNVEDSRRLADALLTEEEKKEITDGSVIGFELRVHEVDHMDSSVKAATEGAMKENQAVAASLDINFFKIKNGAETKIAEPGVPMRIVIGVPEAYRADAKRRTFSVVRVHGSAAGALTADVLQDLDTEADTVTIETDRFSVYTLIYEDVQPGTGGDINGGSGLPGGVDPEEPGGSPALRPGTNGGGAGADGAYGASGHGSPAETDRAGSLATGDESPAAVYILAAVCALAVITAVAGKKLRSRGNEKEKGE</sequence>
<dbReference type="RefSeq" id="WP_006441736.1">
    <property type="nucleotide sequence ID" value="NZ_CP036524.1"/>
</dbReference>
<feature type="compositionally biased region" description="Gly residues" evidence="1">
    <location>
        <begin position="846"/>
        <end position="861"/>
    </location>
</feature>
<gene>
    <name evidence="4" type="ORF">CLOHYLEM_04404</name>
</gene>
<dbReference type="AlphaFoldDB" id="C0BX67"/>
<evidence type="ECO:0000256" key="2">
    <source>
        <dbReference type="SAM" id="Phobius"/>
    </source>
</evidence>
<feature type="compositionally biased region" description="Gly residues" evidence="1">
    <location>
        <begin position="817"/>
        <end position="829"/>
    </location>
</feature>
<feature type="region of interest" description="Disordered" evidence="1">
    <location>
        <begin position="817"/>
        <end position="875"/>
    </location>
</feature>
<keyword evidence="3" id="KW-0732">Signal</keyword>
<feature type="region of interest" description="Disordered" evidence="1">
    <location>
        <begin position="30"/>
        <end position="124"/>
    </location>
</feature>
<dbReference type="HOGENOM" id="CLU_014584_0_0_9"/>
<name>C0BX67_9FIRM</name>
<feature type="transmembrane region" description="Helical" evidence="2">
    <location>
        <begin position="882"/>
        <end position="901"/>
    </location>
</feature>
<evidence type="ECO:0000313" key="4">
    <source>
        <dbReference type="EMBL" id="EEG75475.1"/>
    </source>
</evidence>
<comment type="caution">
    <text evidence="4">The sequence shown here is derived from an EMBL/GenBank/DDBJ whole genome shotgun (WGS) entry which is preliminary data.</text>
</comment>
<dbReference type="STRING" id="553973.CLOHYLEM_04404"/>
<evidence type="ECO:0000313" key="5">
    <source>
        <dbReference type="Proteomes" id="UP000004893"/>
    </source>
</evidence>
<reference evidence="4" key="1">
    <citation type="submission" date="2009-02" db="EMBL/GenBank/DDBJ databases">
        <authorList>
            <person name="Fulton L."/>
            <person name="Clifton S."/>
            <person name="Fulton B."/>
            <person name="Xu J."/>
            <person name="Minx P."/>
            <person name="Pepin K.H."/>
            <person name="Johnson M."/>
            <person name="Bhonagiri V."/>
            <person name="Nash W.E."/>
            <person name="Mardis E.R."/>
            <person name="Wilson R.K."/>
        </authorList>
    </citation>
    <scope>NUCLEOTIDE SEQUENCE [LARGE SCALE GENOMIC DNA]</scope>
    <source>
        <strain evidence="4">DSM 15053</strain>
    </source>
</reference>
<keyword evidence="2" id="KW-0472">Membrane</keyword>
<evidence type="ECO:0000256" key="3">
    <source>
        <dbReference type="SAM" id="SignalP"/>
    </source>
</evidence>
<feature type="compositionally biased region" description="Basic and acidic residues" evidence="1">
    <location>
        <begin position="48"/>
        <end position="61"/>
    </location>
</feature>
<keyword evidence="5" id="KW-1185">Reference proteome</keyword>
<feature type="compositionally biased region" description="Basic and acidic residues" evidence="1">
    <location>
        <begin position="83"/>
        <end position="94"/>
    </location>
</feature>
<feature type="signal peptide" evidence="3">
    <location>
        <begin position="1"/>
        <end position="26"/>
    </location>
</feature>
<evidence type="ECO:0000256" key="1">
    <source>
        <dbReference type="SAM" id="MobiDB-lite"/>
    </source>
</evidence>
<dbReference type="Proteomes" id="UP000004893">
    <property type="component" value="Unassembled WGS sequence"/>
</dbReference>
<organism evidence="4 5">
    <name type="scientific">[Clostridium] hylemonae DSM 15053</name>
    <dbReference type="NCBI Taxonomy" id="553973"/>
    <lineage>
        <taxon>Bacteria</taxon>
        <taxon>Bacillati</taxon>
        <taxon>Bacillota</taxon>
        <taxon>Clostridia</taxon>
        <taxon>Lachnospirales</taxon>
        <taxon>Lachnospiraceae</taxon>
    </lineage>
</organism>
<keyword evidence="2" id="KW-0812">Transmembrane</keyword>
<dbReference type="OrthoDB" id="3171482at2"/>
<keyword evidence="2" id="KW-1133">Transmembrane helix</keyword>
<dbReference type="EMBL" id="ABYI02000008">
    <property type="protein sequence ID" value="EEG75475.1"/>
    <property type="molecule type" value="Genomic_DNA"/>
</dbReference>
<dbReference type="eggNOG" id="COG4886">
    <property type="taxonomic scope" value="Bacteria"/>
</dbReference>
<protein>
    <recommendedName>
        <fullName evidence="6">LPXTG-motif cell wall anchor domain protein</fullName>
    </recommendedName>
</protein>
<proteinExistence type="predicted"/>